<dbReference type="PIRSF" id="PIRSF006078">
    <property type="entry name" value="GlxK"/>
    <property type="match status" value="1"/>
</dbReference>
<dbReference type="InterPro" id="IPR018193">
    <property type="entry name" value="Glyc_kinase_flavodox-like_fold"/>
</dbReference>
<dbReference type="GO" id="GO:0031388">
    <property type="term" value="P:organic acid phosphorylation"/>
    <property type="evidence" value="ECO:0007669"/>
    <property type="project" value="UniProtKB-UniRule"/>
</dbReference>
<protein>
    <submittedName>
        <fullName evidence="5">Glycerate kinase</fullName>
    </submittedName>
</protein>
<keyword evidence="2 4" id="KW-0808">Transferase</keyword>
<evidence type="ECO:0000256" key="3">
    <source>
        <dbReference type="ARBA" id="ARBA00022777"/>
    </source>
</evidence>
<evidence type="ECO:0000256" key="1">
    <source>
        <dbReference type="ARBA" id="ARBA00006284"/>
    </source>
</evidence>
<dbReference type="Pfam" id="PF02595">
    <property type="entry name" value="Gly_kinase"/>
    <property type="match status" value="1"/>
</dbReference>
<dbReference type="SUPFAM" id="SSF110738">
    <property type="entry name" value="Glycerate kinase I"/>
    <property type="match status" value="1"/>
</dbReference>
<dbReference type="EMBL" id="BMEQ01000015">
    <property type="protein sequence ID" value="GGG62272.1"/>
    <property type="molecule type" value="Genomic_DNA"/>
</dbReference>
<reference evidence="5" key="2">
    <citation type="submission" date="2020-09" db="EMBL/GenBank/DDBJ databases">
        <authorList>
            <person name="Sun Q."/>
            <person name="Zhou Y."/>
        </authorList>
    </citation>
    <scope>NUCLEOTIDE SEQUENCE</scope>
    <source>
        <strain evidence="5">CGMCC 1.12187</strain>
    </source>
</reference>
<dbReference type="GO" id="GO:0008887">
    <property type="term" value="F:glycerate kinase activity"/>
    <property type="evidence" value="ECO:0007669"/>
    <property type="project" value="UniProtKB-UniRule"/>
</dbReference>
<keyword evidence="3 4" id="KW-0418">Kinase</keyword>
<organism evidence="5 6">
    <name type="scientific">Kocuria dechangensis</name>
    <dbReference type="NCBI Taxonomy" id="1176249"/>
    <lineage>
        <taxon>Bacteria</taxon>
        <taxon>Bacillati</taxon>
        <taxon>Actinomycetota</taxon>
        <taxon>Actinomycetes</taxon>
        <taxon>Micrococcales</taxon>
        <taxon>Micrococcaceae</taxon>
        <taxon>Kocuria</taxon>
    </lineage>
</organism>
<evidence type="ECO:0000256" key="4">
    <source>
        <dbReference type="PIRNR" id="PIRNR006078"/>
    </source>
</evidence>
<dbReference type="InterPro" id="IPR018197">
    <property type="entry name" value="Glycerate_kinase_RE-like"/>
</dbReference>
<evidence type="ECO:0000313" key="6">
    <source>
        <dbReference type="Proteomes" id="UP000638848"/>
    </source>
</evidence>
<sequence>MDHTTAAAPPPGGHELPVNAIRVLVAPDKFKGSLTASQVAASLAAGLRQENPGLEVRTLPLADGGDGSVEAARGAGFQSLTVPVTGPTGHRTTTTVAFDGTTAVVEVATTASLQMLPPGRPAPLTSSSVGVGQAVRAVLDRRPARIVLALGGSATTDGGAGMLSALGVVFRDALGHPFVPTGGTLREIADVDLTGLVGLDGVELVAANDVQNPLLGPDGAAAVYGPQKGAGPEDVELLEAGLGCVVRRLEEAGRPAAEAAGAPGAGAAGGLGWAAMLLGARTVSGADFFLDLLGFDRQVAGCDLVITGEGKLDTQTLSGKLPLAVARRAAPVPVVAVVGHNALPTDRLTDHGIDRVWALSAMTEADSAADPGLSAALLREIGRRIAGSPELTSSGTASASGR</sequence>
<dbReference type="Proteomes" id="UP000638848">
    <property type="component" value="Unassembled WGS sequence"/>
</dbReference>
<comment type="caution">
    <text evidence="5">The sequence shown here is derived from an EMBL/GenBank/DDBJ whole genome shotgun (WGS) entry which is preliminary data.</text>
</comment>
<dbReference type="PANTHER" id="PTHR21599">
    <property type="entry name" value="GLYCERATE KINASE"/>
    <property type="match status" value="1"/>
</dbReference>
<name>A0A917LW23_9MICC</name>
<dbReference type="InterPro" id="IPR036129">
    <property type="entry name" value="Glycerate_kinase_sf"/>
</dbReference>
<comment type="similarity">
    <text evidence="1 4">Belongs to the glycerate kinase type-1 family.</text>
</comment>
<dbReference type="PANTHER" id="PTHR21599:SF0">
    <property type="entry name" value="GLYCERATE KINASE"/>
    <property type="match status" value="1"/>
</dbReference>
<dbReference type="Gene3D" id="3.90.1510.10">
    <property type="entry name" value="Glycerate kinase, domain 2"/>
    <property type="match status" value="1"/>
</dbReference>
<reference evidence="5" key="1">
    <citation type="journal article" date="2014" name="Int. J. Syst. Evol. Microbiol.">
        <title>Complete genome sequence of Corynebacterium casei LMG S-19264T (=DSM 44701T), isolated from a smear-ripened cheese.</title>
        <authorList>
            <consortium name="US DOE Joint Genome Institute (JGI-PGF)"/>
            <person name="Walter F."/>
            <person name="Albersmeier A."/>
            <person name="Kalinowski J."/>
            <person name="Ruckert C."/>
        </authorList>
    </citation>
    <scope>NUCLEOTIDE SEQUENCE</scope>
    <source>
        <strain evidence="5">CGMCC 1.12187</strain>
    </source>
</reference>
<dbReference type="AlphaFoldDB" id="A0A917LW23"/>
<accession>A0A917LW23</accession>
<dbReference type="Gene3D" id="3.40.50.10350">
    <property type="entry name" value="Glycerate kinase, domain 1"/>
    <property type="match status" value="1"/>
</dbReference>
<dbReference type="InterPro" id="IPR004381">
    <property type="entry name" value="Glycerate_kinase"/>
</dbReference>
<dbReference type="NCBIfam" id="TIGR00045">
    <property type="entry name" value="glycerate kinase"/>
    <property type="match status" value="1"/>
</dbReference>
<evidence type="ECO:0000256" key="2">
    <source>
        <dbReference type="ARBA" id="ARBA00022679"/>
    </source>
</evidence>
<dbReference type="RefSeq" id="WP_229741842.1">
    <property type="nucleotide sequence ID" value="NZ_BMEQ01000015.1"/>
</dbReference>
<gene>
    <name evidence="5" type="ORF">GCM10011374_26800</name>
</gene>
<proteinExistence type="inferred from homology"/>
<keyword evidence="6" id="KW-1185">Reference proteome</keyword>
<evidence type="ECO:0000313" key="5">
    <source>
        <dbReference type="EMBL" id="GGG62272.1"/>
    </source>
</evidence>